<comment type="caution">
    <text evidence="3">The sequence shown here is derived from an EMBL/GenBank/DDBJ whole genome shotgun (WGS) entry which is preliminary data.</text>
</comment>
<feature type="compositionally biased region" description="Polar residues" evidence="1">
    <location>
        <begin position="53"/>
        <end position="67"/>
    </location>
</feature>
<keyword evidence="2" id="KW-0472">Membrane</keyword>
<protein>
    <submittedName>
        <fullName evidence="3">Putative transposase, Ptta/En/Spm, plant</fullName>
    </submittedName>
</protein>
<feature type="transmembrane region" description="Helical" evidence="2">
    <location>
        <begin position="120"/>
        <end position="144"/>
    </location>
</feature>
<feature type="compositionally biased region" description="Basic residues" evidence="1">
    <location>
        <begin position="1"/>
        <end position="11"/>
    </location>
</feature>
<name>A0A834TTY4_9FABA</name>
<reference evidence="3" key="1">
    <citation type="submission" date="2020-09" db="EMBL/GenBank/DDBJ databases">
        <title>Genome-Enabled Discovery of Anthraquinone Biosynthesis in Senna tora.</title>
        <authorList>
            <person name="Kang S.-H."/>
            <person name="Pandey R.P."/>
            <person name="Lee C.-M."/>
            <person name="Sim J.-S."/>
            <person name="Jeong J.-T."/>
            <person name="Choi B.-S."/>
            <person name="Jung M."/>
            <person name="Ginzburg D."/>
            <person name="Zhao K."/>
            <person name="Won S.Y."/>
            <person name="Oh T.-J."/>
            <person name="Yu Y."/>
            <person name="Kim N.-H."/>
            <person name="Lee O.R."/>
            <person name="Lee T.-H."/>
            <person name="Bashyal P."/>
            <person name="Kim T.-S."/>
            <person name="Lee W.-H."/>
            <person name="Kawkins C."/>
            <person name="Kim C.-K."/>
            <person name="Kim J.S."/>
            <person name="Ahn B.O."/>
            <person name="Rhee S.Y."/>
            <person name="Sohng J.K."/>
        </authorList>
    </citation>
    <scope>NUCLEOTIDE SEQUENCE</scope>
    <source>
        <tissue evidence="3">Leaf</tissue>
    </source>
</reference>
<organism evidence="3 4">
    <name type="scientific">Senna tora</name>
    <dbReference type="NCBI Taxonomy" id="362788"/>
    <lineage>
        <taxon>Eukaryota</taxon>
        <taxon>Viridiplantae</taxon>
        <taxon>Streptophyta</taxon>
        <taxon>Embryophyta</taxon>
        <taxon>Tracheophyta</taxon>
        <taxon>Spermatophyta</taxon>
        <taxon>Magnoliopsida</taxon>
        <taxon>eudicotyledons</taxon>
        <taxon>Gunneridae</taxon>
        <taxon>Pentapetalae</taxon>
        <taxon>rosids</taxon>
        <taxon>fabids</taxon>
        <taxon>Fabales</taxon>
        <taxon>Fabaceae</taxon>
        <taxon>Caesalpinioideae</taxon>
        <taxon>Cassia clade</taxon>
        <taxon>Senna</taxon>
    </lineage>
</organism>
<feature type="compositionally biased region" description="Low complexity" evidence="1">
    <location>
        <begin position="38"/>
        <end position="52"/>
    </location>
</feature>
<proteinExistence type="predicted"/>
<feature type="region of interest" description="Disordered" evidence="1">
    <location>
        <begin position="248"/>
        <end position="276"/>
    </location>
</feature>
<gene>
    <name evidence="3" type="ORF">G2W53_022123</name>
</gene>
<evidence type="ECO:0000313" key="3">
    <source>
        <dbReference type="EMBL" id="KAF7823979.1"/>
    </source>
</evidence>
<feature type="region of interest" description="Disordered" evidence="1">
    <location>
        <begin position="1"/>
        <end position="81"/>
    </location>
</feature>
<dbReference type="EMBL" id="JAAIUW010000007">
    <property type="protein sequence ID" value="KAF7823979.1"/>
    <property type="molecule type" value="Genomic_DNA"/>
</dbReference>
<evidence type="ECO:0000256" key="2">
    <source>
        <dbReference type="SAM" id="Phobius"/>
    </source>
</evidence>
<dbReference type="Proteomes" id="UP000634136">
    <property type="component" value="Unassembled WGS sequence"/>
</dbReference>
<accession>A0A834TTY4</accession>
<sequence length="276" mass="29744">MVTRGRGTRGRLRGDVPEGSQSVGRGETASPLGSPLVATPSASASPTDANNSRDFTSPSPELPSASTGHIPDSVESTVPHARVDKRKVITVEENGRQIKIKRFLGEMYTTKPTRRKTVNLYLSAPSILLVLVCYIYCFCVAVAAQENLDIALLDKYGEESSFYPEVDTNLWLDVAPHSKKRRIHGLGQGLQLSSGSPKSTSLACSACSTTSSTTAPIIPQSQIDEAVRRAMATMWSTQMAPTLQSFMSQVNQAPTRSSQGEERRSNPTNDDADLAS</sequence>
<evidence type="ECO:0000313" key="4">
    <source>
        <dbReference type="Proteomes" id="UP000634136"/>
    </source>
</evidence>
<dbReference type="AlphaFoldDB" id="A0A834TTY4"/>
<keyword evidence="4" id="KW-1185">Reference proteome</keyword>
<evidence type="ECO:0000256" key="1">
    <source>
        <dbReference type="SAM" id="MobiDB-lite"/>
    </source>
</evidence>
<keyword evidence="2" id="KW-1133">Transmembrane helix</keyword>
<dbReference type="OrthoDB" id="1430620at2759"/>
<feature type="compositionally biased region" description="Polar residues" evidence="1">
    <location>
        <begin position="248"/>
        <end position="258"/>
    </location>
</feature>
<keyword evidence="2" id="KW-0812">Transmembrane</keyword>